<evidence type="ECO:0000313" key="2">
    <source>
        <dbReference type="EMBL" id="KAL3318365.1"/>
    </source>
</evidence>
<dbReference type="Proteomes" id="UP001626550">
    <property type="component" value="Unassembled WGS sequence"/>
</dbReference>
<name>A0ABD2QFX0_9PLAT</name>
<feature type="compositionally biased region" description="Polar residues" evidence="1">
    <location>
        <begin position="51"/>
        <end position="60"/>
    </location>
</feature>
<evidence type="ECO:0000256" key="1">
    <source>
        <dbReference type="SAM" id="MobiDB-lite"/>
    </source>
</evidence>
<dbReference type="AlphaFoldDB" id="A0ABD2QFX0"/>
<comment type="caution">
    <text evidence="2">The sequence shown here is derived from an EMBL/GenBank/DDBJ whole genome shotgun (WGS) entry which is preliminary data.</text>
</comment>
<organism evidence="2 3">
    <name type="scientific">Cichlidogyrus casuarinus</name>
    <dbReference type="NCBI Taxonomy" id="1844966"/>
    <lineage>
        <taxon>Eukaryota</taxon>
        <taxon>Metazoa</taxon>
        <taxon>Spiralia</taxon>
        <taxon>Lophotrochozoa</taxon>
        <taxon>Platyhelminthes</taxon>
        <taxon>Monogenea</taxon>
        <taxon>Monopisthocotylea</taxon>
        <taxon>Dactylogyridea</taxon>
        <taxon>Ancyrocephalidae</taxon>
        <taxon>Cichlidogyrus</taxon>
    </lineage>
</organism>
<accession>A0ABD2QFX0</accession>
<reference evidence="2 3" key="1">
    <citation type="submission" date="2024-11" db="EMBL/GenBank/DDBJ databases">
        <title>Adaptive evolution of stress response genes in parasites aligns with host niche diversity.</title>
        <authorList>
            <person name="Hahn C."/>
            <person name="Resl P."/>
        </authorList>
    </citation>
    <scope>NUCLEOTIDE SEQUENCE [LARGE SCALE GENOMIC DNA]</scope>
    <source>
        <strain evidence="2">EGGRZ-B1_66</strain>
        <tissue evidence="2">Body</tissue>
    </source>
</reference>
<proteinExistence type="predicted"/>
<gene>
    <name evidence="2" type="ORF">Ciccas_002968</name>
</gene>
<sequence>MFPIPLPRNHRCASANSAVEFFRENGFLIGMSILCISSDMTEHSVFEMDDQNNMPNTNGTPKGIKTSPGSHTSPMQAGSVTVINSQQNPLAFSNGIVSAGSNALTLMHPTSGGLTLSSMPQVLSVQNAGGQQLIQTTGGGLVPMQAQPQQMDLIPVMDVNGNVFFAKSLMGGLVKNVNPEDQSQQQHQVLMAASLQTSQAGVTSGQSGEMATSSGQATASSTVVQAQQGQPLMEHAQAGAVGAINQQLLIHQLNPSDQAAIFNNGAPSQGSITLNPNVIGTAINPVLTNSGVPLAQTLQWIPLTNPDGSTTFVPTTVNPPMISSLSADAIHQDPSQQQHIMSNNLLLAQSPQLSIITSSDPNQLSQLNAHLGDLSGECLAYPFGVCAHLVTSRDSVHTSTQCPLPSTHTSWAVFFLSKLFFLSQIHLISDLELLVFRKDLL</sequence>
<evidence type="ECO:0000313" key="3">
    <source>
        <dbReference type="Proteomes" id="UP001626550"/>
    </source>
</evidence>
<keyword evidence="3" id="KW-1185">Reference proteome</keyword>
<feature type="region of interest" description="Disordered" evidence="1">
    <location>
        <begin position="51"/>
        <end position="75"/>
    </location>
</feature>
<protein>
    <submittedName>
        <fullName evidence="2">Uncharacterized protein</fullName>
    </submittedName>
</protein>
<dbReference type="EMBL" id="JBJKFK010000253">
    <property type="protein sequence ID" value="KAL3318365.1"/>
    <property type="molecule type" value="Genomic_DNA"/>
</dbReference>